<feature type="binding site" evidence="10">
    <location>
        <position position="71"/>
    </location>
    <ligand>
        <name>substrate</name>
    </ligand>
</feature>
<dbReference type="Pfam" id="PF01725">
    <property type="entry name" value="Ham1p_like"/>
    <property type="match status" value="1"/>
</dbReference>
<dbReference type="InterPro" id="IPR002637">
    <property type="entry name" value="RdgB/HAM1"/>
</dbReference>
<feature type="binding site" evidence="10">
    <location>
        <position position="70"/>
    </location>
    <ligand>
        <name>Mg(2+)</name>
        <dbReference type="ChEBI" id="CHEBI:18420"/>
    </ligand>
</feature>
<dbReference type="GO" id="GO:0036222">
    <property type="term" value="F:XTP diphosphatase activity"/>
    <property type="evidence" value="ECO:0007669"/>
    <property type="project" value="UniProtKB-UniRule"/>
</dbReference>
<keyword evidence="4 10" id="KW-0547">Nucleotide-binding</keyword>
<dbReference type="InterPro" id="IPR020922">
    <property type="entry name" value="dITP/XTP_pyrophosphatase"/>
</dbReference>
<evidence type="ECO:0000256" key="2">
    <source>
        <dbReference type="ARBA" id="ARBA00011738"/>
    </source>
</evidence>
<dbReference type="Proteomes" id="UP000233534">
    <property type="component" value="Chromosome"/>
</dbReference>
<dbReference type="KEGG" id="hsc:HVS_11645"/>
<keyword evidence="14" id="KW-1185">Reference proteome</keyword>
<gene>
    <name evidence="13" type="ORF">B9R14_15845</name>
    <name evidence="12" type="ORF">HVS_11645</name>
</gene>
<keyword evidence="6 10" id="KW-0460">Magnesium</keyword>
<comment type="cofactor">
    <cofactor evidence="10">
        <name>Mg(2+)</name>
        <dbReference type="ChEBI" id="CHEBI:18420"/>
    </cofactor>
    <text evidence="10">Binds 1 Mg(2+) ion per subunit.</text>
</comment>
<sequence length="199" mass="22442">MKKFVVATKNQGKLKEIQEILAKLPFRVVSMVDEGITEDIEENGTTFEENALIKAREVHKMTGEIVMADDSGLEVDYLDGAPGVYSSRFAGENASDEDRNNKLLELLKDVAYEDRKARFVCVIAVVLPDGDEFTVRGTCEGYIGFKPEGKNGFGYDPLFYVPEFNMTTAQMEPEQKHKISHRGKALRLMAEELKKRIQI</sequence>
<evidence type="ECO:0000256" key="1">
    <source>
        <dbReference type="ARBA" id="ARBA00008023"/>
    </source>
</evidence>
<dbReference type="AlphaFoldDB" id="A0A2K9E713"/>
<comment type="subunit">
    <text evidence="2 10">Homodimer.</text>
</comment>
<keyword evidence="5 10" id="KW-0378">Hydrolase</keyword>
<evidence type="ECO:0000256" key="3">
    <source>
        <dbReference type="ARBA" id="ARBA00022723"/>
    </source>
</evidence>
<dbReference type="EMBL" id="NEMB01000003">
    <property type="protein sequence ID" value="PQQ68095.1"/>
    <property type="molecule type" value="Genomic_DNA"/>
</dbReference>
<evidence type="ECO:0000256" key="8">
    <source>
        <dbReference type="ARBA" id="ARBA00051875"/>
    </source>
</evidence>
<comment type="similarity">
    <text evidence="1 10 11">Belongs to the HAM1 NTPase family.</text>
</comment>
<dbReference type="EMBL" id="CP025197">
    <property type="protein sequence ID" value="AUG58218.1"/>
    <property type="molecule type" value="Genomic_DNA"/>
</dbReference>
<dbReference type="NCBIfam" id="NF011397">
    <property type="entry name" value="PRK14822.1"/>
    <property type="match status" value="1"/>
</dbReference>
<dbReference type="NCBIfam" id="TIGR00042">
    <property type="entry name" value="RdgB/HAM1 family non-canonical purine NTP pyrophosphatase"/>
    <property type="match status" value="1"/>
</dbReference>
<comment type="catalytic activity">
    <reaction evidence="9 10">
        <text>XTP + H2O = XMP + diphosphate + H(+)</text>
        <dbReference type="Rhea" id="RHEA:28610"/>
        <dbReference type="ChEBI" id="CHEBI:15377"/>
        <dbReference type="ChEBI" id="CHEBI:15378"/>
        <dbReference type="ChEBI" id="CHEBI:33019"/>
        <dbReference type="ChEBI" id="CHEBI:57464"/>
        <dbReference type="ChEBI" id="CHEBI:61314"/>
        <dbReference type="EC" id="3.6.1.66"/>
    </reaction>
</comment>
<reference evidence="13 15" key="2">
    <citation type="journal article" date="2018" name="Syst. Appl. Microbiol.">
        <title>Characterization and high-quality draft genome sequence of Herbivorax saccincola A7, an anaerobic, alkaliphilic, thermophilic, cellulolytic, and xylanolytic bacterium.</title>
        <authorList>
            <person name="Aikawa S."/>
            <person name="Baramee S."/>
            <person name="Sermsathanaswadi J."/>
            <person name="Thianheng P."/>
            <person name="Tachaapaikoon C."/>
            <person name="Shikata A."/>
            <person name="Waeonukul R."/>
            <person name="Pason P."/>
            <person name="Ratanakhanokchai K."/>
            <person name="Kosugi A."/>
        </authorList>
    </citation>
    <scope>NUCLEOTIDE SEQUENCE [LARGE SCALE GENOMIC DNA]</scope>
    <source>
        <strain evidence="13 15">A7</strain>
    </source>
</reference>
<dbReference type="GO" id="GO:0036220">
    <property type="term" value="F:ITP diphosphatase activity"/>
    <property type="evidence" value="ECO:0007669"/>
    <property type="project" value="UniProtKB-UniRule"/>
</dbReference>
<evidence type="ECO:0000256" key="11">
    <source>
        <dbReference type="RuleBase" id="RU003781"/>
    </source>
</evidence>
<keyword evidence="3 10" id="KW-0479">Metal-binding</keyword>
<dbReference type="GO" id="GO:0017111">
    <property type="term" value="F:ribonucleoside triphosphate phosphatase activity"/>
    <property type="evidence" value="ECO:0007669"/>
    <property type="project" value="InterPro"/>
</dbReference>
<comment type="catalytic activity">
    <reaction evidence="8 10">
        <text>dITP + H2O = dIMP + diphosphate + H(+)</text>
        <dbReference type="Rhea" id="RHEA:28342"/>
        <dbReference type="ChEBI" id="CHEBI:15377"/>
        <dbReference type="ChEBI" id="CHEBI:15378"/>
        <dbReference type="ChEBI" id="CHEBI:33019"/>
        <dbReference type="ChEBI" id="CHEBI:61194"/>
        <dbReference type="ChEBI" id="CHEBI:61382"/>
        <dbReference type="EC" id="3.6.1.66"/>
    </reaction>
</comment>
<dbReference type="RefSeq" id="WP_101302505.1">
    <property type="nucleotide sequence ID" value="NZ_CP025197.1"/>
</dbReference>
<dbReference type="InterPro" id="IPR029001">
    <property type="entry name" value="ITPase-like_fam"/>
</dbReference>
<evidence type="ECO:0000313" key="14">
    <source>
        <dbReference type="Proteomes" id="UP000233534"/>
    </source>
</evidence>
<dbReference type="HAMAP" id="MF_01405">
    <property type="entry name" value="Non_canon_purine_NTPase"/>
    <property type="match status" value="1"/>
</dbReference>
<dbReference type="PANTHER" id="PTHR11067">
    <property type="entry name" value="INOSINE TRIPHOSPHATE PYROPHOSPHATASE/HAM1 PROTEIN"/>
    <property type="match status" value="1"/>
</dbReference>
<dbReference type="FunFam" id="3.90.950.10:FF:000001">
    <property type="entry name" value="dITP/XTP pyrophosphatase"/>
    <property type="match status" value="1"/>
</dbReference>
<dbReference type="GO" id="GO:0035870">
    <property type="term" value="F:dITP diphosphatase activity"/>
    <property type="evidence" value="ECO:0007669"/>
    <property type="project" value="UniProtKB-UniRule"/>
</dbReference>
<dbReference type="GO" id="GO:0009146">
    <property type="term" value="P:purine nucleoside triphosphate catabolic process"/>
    <property type="evidence" value="ECO:0007669"/>
    <property type="project" value="UniProtKB-UniRule"/>
</dbReference>
<dbReference type="EC" id="3.6.1.66" evidence="10"/>
<feature type="active site" description="Proton acceptor" evidence="10">
    <location>
        <position position="70"/>
    </location>
</feature>
<reference evidence="12 14" key="1">
    <citation type="submission" date="2017-12" db="EMBL/GenBank/DDBJ databases">
        <title>Complete genome sequence of Herbivorax saccincola GGR1, a novel Cellulosome-producing hydrolytic bacterium in a thermophilic biogas plant, established by Illumina and Nanopore MinION sequencing.</title>
        <authorList>
            <person name="Pechtl A."/>
            <person name="Ruckert C."/>
            <person name="Koeck D.E."/>
            <person name="Maus I."/>
            <person name="Winkler A."/>
            <person name="Kalinowski J."/>
            <person name="Puhler A."/>
            <person name="Schwarz W.W."/>
            <person name="Zverlov V.V."/>
            <person name="Schluter A."/>
            <person name="Liebl W."/>
        </authorList>
    </citation>
    <scope>NUCLEOTIDE SEQUENCE [LARGE SCALE GENOMIC DNA]</scope>
    <source>
        <strain evidence="12">GGR1</strain>
        <strain evidence="14">SR1</strain>
    </source>
</reference>
<organism evidence="12 14">
    <name type="scientific">Acetivibrio saccincola</name>
    <dbReference type="NCBI Taxonomy" id="1677857"/>
    <lineage>
        <taxon>Bacteria</taxon>
        <taxon>Bacillati</taxon>
        <taxon>Bacillota</taxon>
        <taxon>Clostridia</taxon>
        <taxon>Eubacteriales</taxon>
        <taxon>Oscillospiraceae</taxon>
        <taxon>Acetivibrio</taxon>
    </lineage>
</organism>
<comment type="catalytic activity">
    <reaction evidence="10">
        <text>ITP + H2O = IMP + diphosphate + H(+)</text>
        <dbReference type="Rhea" id="RHEA:29399"/>
        <dbReference type="ChEBI" id="CHEBI:15377"/>
        <dbReference type="ChEBI" id="CHEBI:15378"/>
        <dbReference type="ChEBI" id="CHEBI:33019"/>
        <dbReference type="ChEBI" id="CHEBI:58053"/>
        <dbReference type="ChEBI" id="CHEBI:61402"/>
        <dbReference type="EC" id="3.6.1.66"/>
    </reaction>
</comment>
<dbReference type="CDD" id="cd00515">
    <property type="entry name" value="HAM1"/>
    <property type="match status" value="1"/>
</dbReference>
<accession>A0A2K9E713</accession>
<dbReference type="SUPFAM" id="SSF52972">
    <property type="entry name" value="ITPase-like"/>
    <property type="match status" value="1"/>
</dbReference>
<evidence type="ECO:0000256" key="4">
    <source>
        <dbReference type="ARBA" id="ARBA00022741"/>
    </source>
</evidence>
<evidence type="ECO:0000256" key="9">
    <source>
        <dbReference type="ARBA" id="ARBA00052017"/>
    </source>
</evidence>
<evidence type="ECO:0000256" key="7">
    <source>
        <dbReference type="ARBA" id="ARBA00023080"/>
    </source>
</evidence>
<feature type="binding site" evidence="10">
    <location>
        <begin position="181"/>
        <end position="182"/>
    </location>
    <ligand>
        <name>substrate</name>
    </ligand>
</feature>
<feature type="binding site" evidence="10">
    <location>
        <begin position="153"/>
        <end position="156"/>
    </location>
    <ligand>
        <name>substrate</name>
    </ligand>
</feature>
<comment type="function">
    <text evidence="10">Pyrophosphatase that catalyzes the hydrolysis of nucleoside triphosphates to their monophosphate derivatives, with a high preference for the non-canonical purine nucleotides XTP (xanthosine triphosphate), dITP (deoxyinosine triphosphate) and ITP. Seems to function as a house-cleaning enzyme that removes non-canonical purine nucleotides from the nucleotide pool, thus preventing their incorporation into DNA/RNA and avoiding chromosomal lesions.</text>
</comment>
<dbReference type="GO" id="GO:0046872">
    <property type="term" value="F:metal ion binding"/>
    <property type="evidence" value="ECO:0007669"/>
    <property type="project" value="UniProtKB-KW"/>
</dbReference>
<dbReference type="GO" id="GO:0005829">
    <property type="term" value="C:cytosol"/>
    <property type="evidence" value="ECO:0007669"/>
    <property type="project" value="TreeGrafter"/>
</dbReference>
<dbReference type="PANTHER" id="PTHR11067:SF9">
    <property type="entry name" value="INOSINE TRIPHOSPHATE PYROPHOSPHATASE"/>
    <property type="match status" value="1"/>
</dbReference>
<dbReference type="GO" id="GO:0000166">
    <property type="term" value="F:nucleotide binding"/>
    <property type="evidence" value="ECO:0007669"/>
    <property type="project" value="UniProtKB-KW"/>
</dbReference>
<proteinExistence type="inferred from homology"/>
<evidence type="ECO:0000313" key="15">
    <source>
        <dbReference type="Proteomes" id="UP000239720"/>
    </source>
</evidence>
<evidence type="ECO:0000256" key="6">
    <source>
        <dbReference type="ARBA" id="ARBA00022842"/>
    </source>
</evidence>
<keyword evidence="7 10" id="KW-0546">Nucleotide metabolism</keyword>
<protein>
    <recommendedName>
        <fullName evidence="10">dITP/XTP pyrophosphatase</fullName>
        <ecNumber evidence="10">3.6.1.66</ecNumber>
    </recommendedName>
    <alternativeName>
        <fullName evidence="10">Non-canonical purine NTP pyrophosphatase</fullName>
    </alternativeName>
    <alternativeName>
        <fullName evidence="10">Non-standard purine NTP pyrophosphatase</fullName>
    </alternativeName>
    <alternativeName>
        <fullName evidence="10">Nucleoside-triphosphate diphosphatase</fullName>
    </alternativeName>
    <alternativeName>
        <fullName evidence="10">Nucleoside-triphosphate pyrophosphatase</fullName>
        <shortName evidence="10">NTPase</shortName>
    </alternativeName>
</protein>
<dbReference type="GO" id="GO:0009117">
    <property type="term" value="P:nucleotide metabolic process"/>
    <property type="evidence" value="ECO:0007669"/>
    <property type="project" value="UniProtKB-KW"/>
</dbReference>
<dbReference type="OrthoDB" id="9807456at2"/>
<feature type="binding site" evidence="10">
    <location>
        <position position="41"/>
    </location>
    <ligand>
        <name>Mg(2+)</name>
        <dbReference type="ChEBI" id="CHEBI:18420"/>
    </ligand>
</feature>
<name>A0A2K9E713_9FIRM</name>
<evidence type="ECO:0000256" key="5">
    <source>
        <dbReference type="ARBA" id="ARBA00022801"/>
    </source>
</evidence>
<evidence type="ECO:0000313" key="13">
    <source>
        <dbReference type="EMBL" id="PQQ68095.1"/>
    </source>
</evidence>
<evidence type="ECO:0000256" key="10">
    <source>
        <dbReference type="HAMAP-Rule" id="MF_01405"/>
    </source>
</evidence>
<dbReference type="Proteomes" id="UP000239720">
    <property type="component" value="Unassembled WGS sequence"/>
</dbReference>
<feature type="binding site" evidence="10">
    <location>
        <begin position="8"/>
        <end position="13"/>
    </location>
    <ligand>
        <name>substrate</name>
    </ligand>
</feature>
<dbReference type="Gene3D" id="3.90.950.10">
    <property type="match status" value="1"/>
</dbReference>
<feature type="binding site" evidence="10">
    <location>
        <position position="176"/>
    </location>
    <ligand>
        <name>substrate</name>
    </ligand>
</feature>
<evidence type="ECO:0000313" key="12">
    <source>
        <dbReference type="EMBL" id="AUG58218.1"/>
    </source>
</evidence>